<evidence type="ECO:0000256" key="5">
    <source>
        <dbReference type="ARBA" id="ARBA00022801"/>
    </source>
</evidence>
<gene>
    <name evidence="11" type="ORF">GSCOC_T00035117001</name>
</gene>
<dbReference type="Pfam" id="PF14541">
    <property type="entry name" value="TAXi_C"/>
    <property type="match status" value="1"/>
</dbReference>
<accession>A0A068UTI1</accession>
<dbReference type="PRINTS" id="PR00792">
    <property type="entry name" value="PEPSIN"/>
</dbReference>
<dbReference type="Pfam" id="PF14543">
    <property type="entry name" value="TAXi_N"/>
    <property type="match status" value="1"/>
</dbReference>
<dbReference type="OMA" id="FTTSEYR"/>
<dbReference type="GO" id="GO:0006508">
    <property type="term" value="P:proteolysis"/>
    <property type="evidence" value="ECO:0007669"/>
    <property type="project" value="UniProtKB-KW"/>
</dbReference>
<evidence type="ECO:0000313" key="12">
    <source>
        <dbReference type="Proteomes" id="UP000295252"/>
    </source>
</evidence>
<dbReference type="PANTHER" id="PTHR47967:SF128">
    <property type="entry name" value="ASPARTIC PROTEINASE CDR1-LIKE"/>
    <property type="match status" value="1"/>
</dbReference>
<dbReference type="InParanoid" id="A0A068UTI1"/>
<dbReference type="InterPro" id="IPR051708">
    <property type="entry name" value="Plant_Aspart_Prot_A1"/>
</dbReference>
<dbReference type="InterPro" id="IPR021109">
    <property type="entry name" value="Peptidase_aspartic_dom_sf"/>
</dbReference>
<protein>
    <recommendedName>
        <fullName evidence="10">Peptidase A1 domain-containing protein</fullName>
    </recommendedName>
</protein>
<evidence type="ECO:0000256" key="9">
    <source>
        <dbReference type="SAM" id="SignalP"/>
    </source>
</evidence>
<evidence type="ECO:0000256" key="1">
    <source>
        <dbReference type="ARBA" id="ARBA00007447"/>
    </source>
</evidence>
<dbReference type="PhylomeDB" id="A0A068UTI1"/>
<dbReference type="InterPro" id="IPR001461">
    <property type="entry name" value="Aspartic_peptidase_A1"/>
</dbReference>
<evidence type="ECO:0000259" key="10">
    <source>
        <dbReference type="PROSITE" id="PS51767"/>
    </source>
</evidence>
<dbReference type="CDD" id="cd05476">
    <property type="entry name" value="pepsin_A_like_plant"/>
    <property type="match status" value="1"/>
</dbReference>
<dbReference type="FunCoup" id="A0A068UTI1">
    <property type="interactions" value="92"/>
</dbReference>
<evidence type="ECO:0000256" key="4">
    <source>
        <dbReference type="ARBA" id="ARBA00022750"/>
    </source>
</evidence>
<comment type="similarity">
    <text evidence="1 8">Belongs to the peptidase A1 family.</text>
</comment>
<feature type="active site" evidence="7">
    <location>
        <position position="123"/>
    </location>
</feature>
<dbReference type="GO" id="GO:0005576">
    <property type="term" value="C:extracellular region"/>
    <property type="evidence" value="ECO:0007669"/>
    <property type="project" value="TreeGrafter"/>
</dbReference>
<keyword evidence="12" id="KW-1185">Reference proteome</keyword>
<organism evidence="11 12">
    <name type="scientific">Coffea canephora</name>
    <name type="common">Robusta coffee</name>
    <dbReference type="NCBI Taxonomy" id="49390"/>
    <lineage>
        <taxon>Eukaryota</taxon>
        <taxon>Viridiplantae</taxon>
        <taxon>Streptophyta</taxon>
        <taxon>Embryophyta</taxon>
        <taxon>Tracheophyta</taxon>
        <taxon>Spermatophyta</taxon>
        <taxon>Magnoliopsida</taxon>
        <taxon>eudicotyledons</taxon>
        <taxon>Gunneridae</taxon>
        <taxon>Pentapetalae</taxon>
        <taxon>asterids</taxon>
        <taxon>lamiids</taxon>
        <taxon>Gentianales</taxon>
        <taxon>Rubiaceae</taxon>
        <taxon>Ixoroideae</taxon>
        <taxon>Gardenieae complex</taxon>
        <taxon>Bertiereae - Coffeeae clade</taxon>
        <taxon>Coffeeae</taxon>
        <taxon>Coffea</taxon>
    </lineage>
</organism>
<dbReference type="Gene3D" id="2.40.70.10">
    <property type="entry name" value="Acid Proteases"/>
    <property type="match status" value="2"/>
</dbReference>
<keyword evidence="2 8" id="KW-0645">Protease</keyword>
<evidence type="ECO:0000313" key="11">
    <source>
        <dbReference type="EMBL" id="CDP11850.1"/>
    </source>
</evidence>
<dbReference type="GO" id="GO:0004190">
    <property type="term" value="F:aspartic-type endopeptidase activity"/>
    <property type="evidence" value="ECO:0007669"/>
    <property type="project" value="UniProtKB-KW"/>
</dbReference>
<evidence type="ECO:0000256" key="2">
    <source>
        <dbReference type="ARBA" id="ARBA00022670"/>
    </source>
</evidence>
<evidence type="ECO:0000256" key="6">
    <source>
        <dbReference type="ARBA" id="ARBA00023180"/>
    </source>
</evidence>
<keyword evidence="6" id="KW-0325">Glycoprotein</keyword>
<dbReference type="EMBL" id="HG739144">
    <property type="protein sequence ID" value="CDP11850.1"/>
    <property type="molecule type" value="Genomic_DNA"/>
</dbReference>
<dbReference type="FunFam" id="2.40.70.10:FF:000016">
    <property type="entry name" value="Probable aspartic protease At2g35615"/>
    <property type="match status" value="1"/>
</dbReference>
<dbReference type="PROSITE" id="PS51767">
    <property type="entry name" value="PEPTIDASE_A1"/>
    <property type="match status" value="1"/>
</dbReference>
<feature type="chain" id="PRO_5001655080" description="Peptidase A1 domain-containing protein" evidence="9">
    <location>
        <begin position="31"/>
        <end position="436"/>
    </location>
</feature>
<feature type="active site" evidence="7">
    <location>
        <position position="317"/>
    </location>
</feature>
<dbReference type="Proteomes" id="UP000295252">
    <property type="component" value="Chromosome VII"/>
</dbReference>
<evidence type="ECO:0000256" key="7">
    <source>
        <dbReference type="PIRSR" id="PIRSR601461-1"/>
    </source>
</evidence>
<keyword evidence="4 8" id="KW-0064">Aspartyl protease</keyword>
<keyword evidence="5 8" id="KW-0378">Hydrolase</keyword>
<dbReference type="PROSITE" id="PS00141">
    <property type="entry name" value="ASP_PROTEASE"/>
    <property type="match status" value="1"/>
</dbReference>
<dbReference type="STRING" id="49390.A0A068UTI1"/>
<dbReference type="InterPro" id="IPR032799">
    <property type="entry name" value="TAXi_C"/>
</dbReference>
<reference evidence="12" key="1">
    <citation type="journal article" date="2014" name="Science">
        <title>The coffee genome provides insight into the convergent evolution of caffeine biosynthesis.</title>
        <authorList>
            <person name="Denoeud F."/>
            <person name="Carretero-Paulet L."/>
            <person name="Dereeper A."/>
            <person name="Droc G."/>
            <person name="Guyot R."/>
            <person name="Pietrella M."/>
            <person name="Zheng C."/>
            <person name="Alberti A."/>
            <person name="Anthony F."/>
            <person name="Aprea G."/>
            <person name="Aury J.M."/>
            <person name="Bento P."/>
            <person name="Bernard M."/>
            <person name="Bocs S."/>
            <person name="Campa C."/>
            <person name="Cenci A."/>
            <person name="Combes M.C."/>
            <person name="Crouzillat D."/>
            <person name="Da Silva C."/>
            <person name="Daddiego L."/>
            <person name="De Bellis F."/>
            <person name="Dussert S."/>
            <person name="Garsmeur O."/>
            <person name="Gayraud T."/>
            <person name="Guignon V."/>
            <person name="Jahn K."/>
            <person name="Jamilloux V."/>
            <person name="Joet T."/>
            <person name="Labadie K."/>
            <person name="Lan T."/>
            <person name="Leclercq J."/>
            <person name="Lepelley M."/>
            <person name="Leroy T."/>
            <person name="Li L.T."/>
            <person name="Librado P."/>
            <person name="Lopez L."/>
            <person name="Munoz A."/>
            <person name="Noel B."/>
            <person name="Pallavicini A."/>
            <person name="Perrotta G."/>
            <person name="Poncet V."/>
            <person name="Pot D."/>
            <person name="Priyono X."/>
            <person name="Rigoreau M."/>
            <person name="Rouard M."/>
            <person name="Rozas J."/>
            <person name="Tranchant-Dubreuil C."/>
            <person name="VanBuren R."/>
            <person name="Zhang Q."/>
            <person name="Andrade A.C."/>
            <person name="Argout X."/>
            <person name="Bertrand B."/>
            <person name="de Kochko A."/>
            <person name="Graziosi G."/>
            <person name="Henry R.J."/>
            <person name="Jayarama X."/>
            <person name="Ming R."/>
            <person name="Nagai C."/>
            <person name="Rounsley S."/>
            <person name="Sankoff D."/>
            <person name="Giuliano G."/>
            <person name="Albert V.A."/>
            <person name="Wincker P."/>
            <person name="Lashermes P."/>
        </authorList>
    </citation>
    <scope>NUCLEOTIDE SEQUENCE [LARGE SCALE GENOMIC DNA]</scope>
    <source>
        <strain evidence="12">cv. DH200-94</strain>
    </source>
</reference>
<dbReference type="InterPro" id="IPR032861">
    <property type="entry name" value="TAXi_N"/>
</dbReference>
<dbReference type="InterPro" id="IPR034161">
    <property type="entry name" value="Pepsin-like_plant"/>
</dbReference>
<dbReference type="InterPro" id="IPR033121">
    <property type="entry name" value="PEPTIDASE_A1"/>
</dbReference>
<feature type="domain" description="Peptidase A1" evidence="10">
    <location>
        <begin position="105"/>
        <end position="428"/>
    </location>
</feature>
<dbReference type="Gramene" id="CDP11850">
    <property type="protein sequence ID" value="CDP11850"/>
    <property type="gene ID" value="GSCOC_T00035117001"/>
</dbReference>
<dbReference type="InterPro" id="IPR001969">
    <property type="entry name" value="Aspartic_peptidase_AS"/>
</dbReference>
<dbReference type="SUPFAM" id="SSF50630">
    <property type="entry name" value="Acid proteases"/>
    <property type="match status" value="1"/>
</dbReference>
<keyword evidence="3 9" id="KW-0732">Signal</keyword>
<proteinExistence type="inferred from homology"/>
<dbReference type="OrthoDB" id="2747330at2759"/>
<feature type="signal peptide" evidence="9">
    <location>
        <begin position="1"/>
        <end position="30"/>
    </location>
</feature>
<name>A0A068UTI1_COFCA</name>
<dbReference type="AlphaFoldDB" id="A0A068UTI1"/>
<dbReference type="PANTHER" id="PTHR47967">
    <property type="entry name" value="OS07G0603500 PROTEIN-RELATED"/>
    <property type="match status" value="1"/>
</dbReference>
<evidence type="ECO:0000256" key="8">
    <source>
        <dbReference type="RuleBase" id="RU000454"/>
    </source>
</evidence>
<evidence type="ECO:0000256" key="3">
    <source>
        <dbReference type="ARBA" id="ARBA00022729"/>
    </source>
</evidence>
<sequence length="436" mass="47252">MAANFPVFSMFSKLSLLVFINLFFYPLIEGKDGGFSTHLIHRDSPKSPLHNPSNSFFEMLNKSFHRSFARAEYFKKRVSQSRSKHSSNSSSAPIQSHITSAGGEYLIKVTIGSPPVDFLAIADTGSDLTWIQCKPCKRCYKQDAPLFDPNKTTTYRHLSCNSPLCSDPGTTFCDFRNKCGYRASYGDGSFSNGDLSTETFTFESCSTRNVSIPNVALGCGHASGGIFQETSSGIVGLGGGALSIIKQLNGSIGGKFSYCLVPRDSNFSSKINFGSNAVVSGPGVVSTPLIKQIPYKGLSKPDNSSPSDFPGGNIIIDSGTTLTFVLQDFYQRLEAKVIKITRGTPVSDPGGQFSLCYKVEKRLKIPKIVAHFANADIKLPPDGTFLEVSKGIVCLAIVPTDGIAIFGNVLQINHLIGYDLVNKKLSFLPSNCTKYK</sequence>